<gene>
    <name evidence="3" type="ORF">OLEA9_A063562</name>
</gene>
<comment type="caution">
    <text evidence="3">The sequence shown here is derived from an EMBL/GenBank/DDBJ whole genome shotgun (WGS) entry which is preliminary data.</text>
</comment>
<dbReference type="EMBL" id="CACTIH010009047">
    <property type="protein sequence ID" value="CAA3021033.1"/>
    <property type="molecule type" value="Genomic_DNA"/>
</dbReference>
<dbReference type="PANTHER" id="PTHR33493">
    <property type="entry name" value="LATE EMBRYOGENESIS ABUNDANT PROTEIN 6-RELATED"/>
    <property type="match status" value="1"/>
</dbReference>
<dbReference type="OrthoDB" id="758082at2759"/>
<organism evidence="3 4">
    <name type="scientific">Olea europaea subsp. europaea</name>
    <dbReference type="NCBI Taxonomy" id="158383"/>
    <lineage>
        <taxon>Eukaryota</taxon>
        <taxon>Viridiplantae</taxon>
        <taxon>Streptophyta</taxon>
        <taxon>Embryophyta</taxon>
        <taxon>Tracheophyta</taxon>
        <taxon>Spermatophyta</taxon>
        <taxon>Magnoliopsida</taxon>
        <taxon>eudicotyledons</taxon>
        <taxon>Gunneridae</taxon>
        <taxon>Pentapetalae</taxon>
        <taxon>asterids</taxon>
        <taxon>lamiids</taxon>
        <taxon>Lamiales</taxon>
        <taxon>Oleaceae</taxon>
        <taxon>Oleeae</taxon>
        <taxon>Olea</taxon>
    </lineage>
</organism>
<evidence type="ECO:0000313" key="4">
    <source>
        <dbReference type="Proteomes" id="UP000594638"/>
    </source>
</evidence>
<feature type="compositionally biased region" description="Basic and acidic residues" evidence="2">
    <location>
        <begin position="18"/>
        <end position="64"/>
    </location>
</feature>
<proteinExistence type="inferred from homology"/>
<reference evidence="3 4" key="1">
    <citation type="submission" date="2019-12" db="EMBL/GenBank/DDBJ databases">
        <authorList>
            <person name="Alioto T."/>
            <person name="Alioto T."/>
            <person name="Gomez Garrido J."/>
        </authorList>
    </citation>
    <scope>NUCLEOTIDE SEQUENCE [LARGE SCALE GENOMIC DNA]</scope>
</reference>
<sequence length="152" mass="15858">MQSAKETAANVAASAKSGLEKTKATAQEKAEKMTTRDPLQKERATEKKEAKINEAELQKHEMRQAAKAGRTTGHGYTTGGTTGYTTGPATTGTGYTDTARTDYPSGTTTEGVVGSQYPPGTNTGGGGRVGVQDPDAPRGIGAGYQHRDTDTY</sequence>
<evidence type="ECO:0000256" key="1">
    <source>
        <dbReference type="ARBA" id="ARBA00010975"/>
    </source>
</evidence>
<dbReference type="AlphaFoldDB" id="A0A8S0ULN8"/>
<protein>
    <submittedName>
        <fullName evidence="3">Seed maturation LEA 4</fullName>
    </submittedName>
</protein>
<feature type="region of interest" description="Disordered" evidence="2">
    <location>
        <begin position="1"/>
        <end position="152"/>
    </location>
</feature>
<feature type="compositionally biased region" description="Low complexity" evidence="2">
    <location>
        <begin position="83"/>
        <end position="103"/>
    </location>
</feature>
<dbReference type="GO" id="GO:0009793">
    <property type="term" value="P:embryo development ending in seed dormancy"/>
    <property type="evidence" value="ECO:0007669"/>
    <property type="project" value="InterPro"/>
</dbReference>
<dbReference type="Pfam" id="PF03760">
    <property type="entry name" value="LEA_1"/>
    <property type="match status" value="1"/>
</dbReference>
<dbReference type="PANTHER" id="PTHR33493:SF2">
    <property type="entry name" value="LATE EMBRYOGENESIS ABUNDANT PROTEIN 46"/>
    <property type="match status" value="1"/>
</dbReference>
<evidence type="ECO:0000256" key="2">
    <source>
        <dbReference type="SAM" id="MobiDB-lite"/>
    </source>
</evidence>
<keyword evidence="4" id="KW-1185">Reference proteome</keyword>
<evidence type="ECO:0000313" key="3">
    <source>
        <dbReference type="EMBL" id="CAA3021033.1"/>
    </source>
</evidence>
<comment type="similarity">
    <text evidence="1">Belongs to the LEA type 1 family.</text>
</comment>
<name>A0A8S0ULN8_OLEEU</name>
<dbReference type="InterPro" id="IPR005513">
    <property type="entry name" value="LEA_1"/>
</dbReference>
<dbReference type="Proteomes" id="UP000594638">
    <property type="component" value="Unassembled WGS sequence"/>
</dbReference>
<dbReference type="Gramene" id="OE9A063562T1">
    <property type="protein sequence ID" value="OE9A063562C1"/>
    <property type="gene ID" value="OE9A063562"/>
</dbReference>
<accession>A0A8S0ULN8</accession>